<evidence type="ECO:0000256" key="3">
    <source>
        <dbReference type="ARBA" id="ARBA00022692"/>
    </source>
</evidence>
<evidence type="ECO:0000256" key="1">
    <source>
        <dbReference type="ARBA" id="ARBA00004370"/>
    </source>
</evidence>
<comment type="caution">
    <text evidence="10">The sequence shown here is derived from an EMBL/GenBank/DDBJ whole genome shotgun (WGS) entry which is preliminary data.</text>
</comment>
<evidence type="ECO:0000256" key="4">
    <source>
        <dbReference type="ARBA" id="ARBA00022989"/>
    </source>
</evidence>
<evidence type="ECO:0000313" key="11">
    <source>
        <dbReference type="Proteomes" id="UP000545386"/>
    </source>
</evidence>
<sequence length="250" mass="27865">MRVVLFLVRVPFVLLWLASSLFCVATVYPFAGLQTRSWLNNMWSRMLITICGVKVQVIGRPVMTGSELWVANHVSWIDIFILSSVRCVAFIAKQDIRKWPVIGWLVDKAGTVFIDRTQRNSVRRVGEQMQAMFDTGQVVGLFAEGTTSTGFDVLPFHASLFEPPLRAGVVIQPVALRFYQGSRRSDLLAFVGEQSLVGNMWVLLGATGSRVEVEFLPPLPPSESQPLGRAEVATRVREQIRNAVMCSPTP</sequence>
<evidence type="ECO:0000256" key="2">
    <source>
        <dbReference type="ARBA" id="ARBA00022679"/>
    </source>
</evidence>
<dbReference type="Proteomes" id="UP000545386">
    <property type="component" value="Unassembled WGS sequence"/>
</dbReference>
<dbReference type="GO" id="GO:0016746">
    <property type="term" value="F:acyltransferase activity"/>
    <property type="evidence" value="ECO:0007669"/>
    <property type="project" value="UniProtKB-KW"/>
</dbReference>
<evidence type="ECO:0000259" key="9">
    <source>
        <dbReference type="SMART" id="SM00563"/>
    </source>
</evidence>
<keyword evidence="5" id="KW-0443">Lipid metabolism</keyword>
<organism evidence="10 11">
    <name type="scientific">Pusillimonas minor</name>
    <dbReference type="NCBI Taxonomy" id="2697024"/>
    <lineage>
        <taxon>Bacteria</taxon>
        <taxon>Pseudomonadati</taxon>
        <taxon>Pseudomonadota</taxon>
        <taxon>Betaproteobacteria</taxon>
        <taxon>Burkholderiales</taxon>
        <taxon>Alcaligenaceae</taxon>
        <taxon>Pusillimonas</taxon>
    </lineage>
</organism>
<dbReference type="AlphaFoldDB" id="A0A842HR25"/>
<proteinExistence type="predicted"/>
<gene>
    <name evidence="10" type="ORF">GTU67_12695</name>
</gene>
<reference evidence="10 11" key="1">
    <citation type="submission" date="2020-08" db="EMBL/GenBank/DDBJ databases">
        <title>Paraeoetvoesia sp. YC-7-48 draft genome sequence.</title>
        <authorList>
            <person name="Yao L."/>
        </authorList>
    </citation>
    <scope>NUCLEOTIDE SEQUENCE [LARGE SCALE GENOMIC DNA]</scope>
    <source>
        <strain evidence="11">YC-7-48</strain>
    </source>
</reference>
<dbReference type="CDD" id="cd07989">
    <property type="entry name" value="LPLAT_AGPAT-like"/>
    <property type="match status" value="1"/>
</dbReference>
<dbReference type="InterPro" id="IPR002123">
    <property type="entry name" value="Plipid/glycerol_acylTrfase"/>
</dbReference>
<comment type="subcellular location">
    <subcellularLocation>
        <location evidence="1">Membrane</location>
    </subcellularLocation>
</comment>
<name>A0A842HR25_9BURK</name>
<dbReference type="SMART" id="SM00563">
    <property type="entry name" value="PlsC"/>
    <property type="match status" value="1"/>
</dbReference>
<dbReference type="SUPFAM" id="SSF69593">
    <property type="entry name" value="Glycerol-3-phosphate (1)-acyltransferase"/>
    <property type="match status" value="1"/>
</dbReference>
<protein>
    <submittedName>
        <fullName evidence="10">1-acyl-sn-glycerol-3-phosphate acyltransferase</fullName>
    </submittedName>
</protein>
<feature type="transmembrane region" description="Helical" evidence="8">
    <location>
        <begin position="12"/>
        <end position="31"/>
    </location>
</feature>
<dbReference type="EMBL" id="JACJUU010000012">
    <property type="protein sequence ID" value="MBC2770767.1"/>
    <property type="molecule type" value="Genomic_DNA"/>
</dbReference>
<keyword evidence="11" id="KW-1185">Reference proteome</keyword>
<dbReference type="PANTHER" id="PTHR23063">
    <property type="entry name" value="PHOSPHOLIPID ACYLTRANSFERASE"/>
    <property type="match status" value="1"/>
</dbReference>
<keyword evidence="4 8" id="KW-1133">Transmembrane helix</keyword>
<keyword evidence="3 8" id="KW-0812">Transmembrane</keyword>
<dbReference type="PANTHER" id="PTHR23063:SF52">
    <property type="entry name" value="LYSOPHOSPHATIDYLCHOLINE ACYLTRANSFERASE"/>
    <property type="match status" value="1"/>
</dbReference>
<keyword evidence="7 10" id="KW-0012">Acyltransferase</keyword>
<dbReference type="Pfam" id="PF01553">
    <property type="entry name" value="Acyltransferase"/>
    <property type="match status" value="1"/>
</dbReference>
<evidence type="ECO:0000256" key="6">
    <source>
        <dbReference type="ARBA" id="ARBA00023136"/>
    </source>
</evidence>
<evidence type="ECO:0000256" key="7">
    <source>
        <dbReference type="ARBA" id="ARBA00023315"/>
    </source>
</evidence>
<keyword evidence="2 10" id="KW-0808">Transferase</keyword>
<keyword evidence="6 8" id="KW-0472">Membrane</keyword>
<dbReference type="GO" id="GO:0016020">
    <property type="term" value="C:membrane"/>
    <property type="evidence" value="ECO:0007669"/>
    <property type="project" value="UniProtKB-SubCell"/>
</dbReference>
<accession>A0A842HR25</accession>
<evidence type="ECO:0000256" key="8">
    <source>
        <dbReference type="SAM" id="Phobius"/>
    </source>
</evidence>
<evidence type="ECO:0000256" key="5">
    <source>
        <dbReference type="ARBA" id="ARBA00023098"/>
    </source>
</evidence>
<feature type="domain" description="Phospholipid/glycerol acyltransferase" evidence="9">
    <location>
        <begin position="67"/>
        <end position="179"/>
    </location>
</feature>
<dbReference type="GO" id="GO:0006629">
    <property type="term" value="P:lipid metabolic process"/>
    <property type="evidence" value="ECO:0007669"/>
    <property type="project" value="UniProtKB-KW"/>
</dbReference>
<evidence type="ECO:0000313" key="10">
    <source>
        <dbReference type="EMBL" id="MBC2770767.1"/>
    </source>
</evidence>